<keyword evidence="1" id="KW-1133">Transmembrane helix</keyword>
<keyword evidence="1" id="KW-0472">Membrane</keyword>
<dbReference type="Proteomes" id="UP000321514">
    <property type="component" value="Unassembled WGS sequence"/>
</dbReference>
<keyword evidence="1" id="KW-0812">Transmembrane</keyword>
<proteinExistence type="predicted"/>
<name>A0A511T1T8_MYXFU</name>
<feature type="transmembrane region" description="Helical" evidence="1">
    <location>
        <begin position="6"/>
        <end position="27"/>
    </location>
</feature>
<dbReference type="RefSeq" id="WP_174816699.1">
    <property type="nucleotide sequence ID" value="NZ_BJXR01000027.1"/>
</dbReference>
<evidence type="ECO:0000313" key="5">
    <source>
        <dbReference type="Proteomes" id="UP000321514"/>
    </source>
</evidence>
<evidence type="ECO:0000313" key="3">
    <source>
        <dbReference type="EMBL" id="SEU22978.1"/>
    </source>
</evidence>
<dbReference type="EMBL" id="BJXR01000027">
    <property type="protein sequence ID" value="GEN08104.1"/>
    <property type="molecule type" value="Genomic_DNA"/>
</dbReference>
<sequence>MGTYPVVLFLHSWVRWAVVLLGVLALVRALGGWRGGREWTRGDRRLQVFCVSAFDTQMLLGMVLYSGVSPFTPFSLEGGLRESLSHPTLRFFGLEHPALMLLALVATHVGSAVSQRAEVSVSRHRAWALGLLVAMCLVACAIPWAGLSHGRPLFRGL</sequence>
<dbReference type="Proteomes" id="UP000183760">
    <property type="component" value="Unassembled WGS sequence"/>
</dbReference>
<reference evidence="3 4" key="1">
    <citation type="submission" date="2016-10" db="EMBL/GenBank/DDBJ databases">
        <authorList>
            <person name="Varghese N."/>
            <person name="Submissions S."/>
        </authorList>
    </citation>
    <scope>NUCLEOTIDE SEQUENCE [LARGE SCALE GENOMIC DNA]</scope>
    <source>
        <strain evidence="3 4">DSM 16525</strain>
    </source>
</reference>
<comment type="caution">
    <text evidence="2">The sequence shown here is derived from an EMBL/GenBank/DDBJ whole genome shotgun (WGS) entry which is preliminary data.</text>
</comment>
<feature type="transmembrane region" description="Helical" evidence="1">
    <location>
        <begin position="88"/>
        <end position="114"/>
    </location>
</feature>
<keyword evidence="4" id="KW-1185">Reference proteome</keyword>
<evidence type="ECO:0000313" key="4">
    <source>
        <dbReference type="Proteomes" id="UP000183760"/>
    </source>
</evidence>
<evidence type="ECO:0008006" key="6">
    <source>
        <dbReference type="Google" id="ProtNLM"/>
    </source>
</evidence>
<accession>A0A511T1T8</accession>
<dbReference type="EMBL" id="FOIB01000006">
    <property type="protein sequence ID" value="SEU22978.1"/>
    <property type="molecule type" value="Genomic_DNA"/>
</dbReference>
<feature type="transmembrane region" description="Helical" evidence="1">
    <location>
        <begin position="48"/>
        <end position="68"/>
    </location>
</feature>
<feature type="transmembrane region" description="Helical" evidence="1">
    <location>
        <begin position="126"/>
        <end position="147"/>
    </location>
</feature>
<evidence type="ECO:0000256" key="1">
    <source>
        <dbReference type="SAM" id="Phobius"/>
    </source>
</evidence>
<organism evidence="2 5">
    <name type="scientific">Myxococcus fulvus</name>
    <dbReference type="NCBI Taxonomy" id="33"/>
    <lineage>
        <taxon>Bacteria</taxon>
        <taxon>Pseudomonadati</taxon>
        <taxon>Myxococcota</taxon>
        <taxon>Myxococcia</taxon>
        <taxon>Myxococcales</taxon>
        <taxon>Cystobacterineae</taxon>
        <taxon>Myxococcaceae</taxon>
        <taxon>Myxococcus</taxon>
    </lineage>
</organism>
<dbReference type="AlphaFoldDB" id="A0A511T1T8"/>
<protein>
    <recommendedName>
        <fullName evidence="6">Cytochrome b561 bacterial/Ni-hydrogenase domain-containing protein</fullName>
    </recommendedName>
</protein>
<reference evidence="2 5" key="2">
    <citation type="submission" date="2019-07" db="EMBL/GenBank/DDBJ databases">
        <title>Whole genome shotgun sequence of Myxococcus fulvus NBRC 100333.</title>
        <authorList>
            <person name="Hosoyama A."/>
            <person name="Uohara A."/>
            <person name="Ohji S."/>
            <person name="Ichikawa N."/>
        </authorList>
    </citation>
    <scope>NUCLEOTIDE SEQUENCE [LARGE SCALE GENOMIC DNA]</scope>
    <source>
        <strain evidence="2 5">NBRC 100333</strain>
    </source>
</reference>
<evidence type="ECO:0000313" key="2">
    <source>
        <dbReference type="EMBL" id="GEN08104.1"/>
    </source>
</evidence>
<gene>
    <name evidence="2" type="ORF">MFU01_31410</name>
    <name evidence="3" type="ORF">SAMN05443572_106474</name>
</gene>
<dbReference type="STRING" id="1334629.MFUL124B02_29005"/>